<feature type="disulfide bond" evidence="22">
    <location>
        <begin position="684"/>
        <end position="739"/>
    </location>
</feature>
<keyword evidence="27" id="KW-1185">Reference proteome</keyword>
<evidence type="ECO:0000256" key="20">
    <source>
        <dbReference type="PIRSR" id="PIRSR601508-1"/>
    </source>
</evidence>
<reference evidence="26" key="2">
    <citation type="submission" date="2025-09" db="UniProtKB">
        <authorList>
            <consortium name="Ensembl"/>
        </authorList>
    </citation>
    <scope>IDENTIFICATION</scope>
</reference>
<dbReference type="FunFam" id="1.10.287.70:FF:000067">
    <property type="entry name" value="glutamate receptor 2 isoform X1"/>
    <property type="match status" value="1"/>
</dbReference>
<dbReference type="Ensembl" id="ENSANIT00000021740.1">
    <property type="protein sequence ID" value="ENSANIP00000021043.1"/>
    <property type="gene ID" value="ENSANIG00000011775.1"/>
</dbReference>
<reference evidence="26" key="1">
    <citation type="submission" date="2025-08" db="UniProtKB">
        <authorList>
            <consortium name="Ensembl"/>
        </authorList>
    </citation>
    <scope>IDENTIFICATION</scope>
</reference>
<keyword evidence="8 23" id="KW-0406">Ion transport</keyword>
<comment type="function">
    <text evidence="23">Receptor for glutamate that functions as a ligand-gated ion channel in the central nervous system and plays an important role in excitatory synaptic transmission. L-glutamate acts as an excitatory neurotransmitter at many synapses in the central nervous system.</text>
</comment>
<evidence type="ECO:0000256" key="5">
    <source>
        <dbReference type="ARBA" id="ARBA00022729"/>
    </source>
</evidence>
<evidence type="ECO:0000313" key="27">
    <source>
        <dbReference type="Proteomes" id="UP000694541"/>
    </source>
</evidence>
<dbReference type="GO" id="GO:0022824">
    <property type="term" value="F:transmitter-gated monoatomic ion channel activity"/>
    <property type="evidence" value="ECO:0007669"/>
    <property type="project" value="UniProtKB-ARBA"/>
</dbReference>
<keyword evidence="1 23" id="KW-0813">Transport</keyword>
<dbReference type="GO" id="GO:0007166">
    <property type="term" value="P:cell surface receptor signaling pathway"/>
    <property type="evidence" value="ECO:0007669"/>
    <property type="project" value="UniProtKB-ARBA"/>
</dbReference>
<keyword evidence="9 23" id="KW-0472">Membrane</keyword>
<evidence type="ECO:0000313" key="26">
    <source>
        <dbReference type="Ensembl" id="ENSANIP00000021043.1"/>
    </source>
</evidence>
<dbReference type="Pfam" id="PF10613">
    <property type="entry name" value="Lig_chan-Glu_bd"/>
    <property type="match status" value="1"/>
</dbReference>
<protein>
    <recommendedName>
        <fullName evidence="23">Glutamate receptor</fullName>
    </recommendedName>
</protein>
<feature type="binding site" evidence="20">
    <location>
        <position position="446"/>
    </location>
    <ligand>
        <name>L-glutamate</name>
        <dbReference type="ChEBI" id="CHEBI:29985"/>
    </ligand>
</feature>
<evidence type="ECO:0000256" key="18">
    <source>
        <dbReference type="ARBA" id="ARBA00034104"/>
    </source>
</evidence>
<feature type="transmembrane region" description="Helical" evidence="23">
    <location>
        <begin position="7"/>
        <end position="25"/>
    </location>
</feature>
<dbReference type="CDD" id="cd13715">
    <property type="entry name" value="PBP2_iGluR_AMPA"/>
    <property type="match status" value="1"/>
</dbReference>
<keyword evidence="13" id="KW-0325">Glycoprotein</keyword>
<dbReference type="GO" id="GO:0045211">
    <property type="term" value="C:postsynaptic membrane"/>
    <property type="evidence" value="ECO:0007669"/>
    <property type="project" value="UniProtKB-SubCell"/>
</dbReference>
<evidence type="ECO:0000256" key="15">
    <source>
        <dbReference type="ARBA" id="ARBA00023286"/>
    </source>
</evidence>
<evidence type="ECO:0000256" key="17">
    <source>
        <dbReference type="ARBA" id="ARBA00023303"/>
    </source>
</evidence>
<dbReference type="SMART" id="SM00079">
    <property type="entry name" value="PBPe"/>
    <property type="match status" value="1"/>
</dbReference>
<feature type="site" description="Crucial to convey clamshell closure to channel opening" evidence="21">
    <location>
        <position position="599"/>
    </location>
</feature>
<keyword evidence="11 22" id="KW-1015">Disulfide bond</keyword>
<keyword evidence="17 23" id="KW-0407">Ion channel</keyword>
<evidence type="ECO:0000256" key="10">
    <source>
        <dbReference type="ARBA" id="ARBA00023139"/>
    </source>
</evidence>
<evidence type="ECO:0000256" key="8">
    <source>
        <dbReference type="ARBA" id="ARBA00023065"/>
    </source>
</evidence>
<feature type="transmembrane region" description="Helical" evidence="23">
    <location>
        <begin position="760"/>
        <end position="782"/>
    </location>
</feature>
<comment type="subcellular location">
    <subcellularLocation>
        <location evidence="18 23">Postsynaptic cell membrane</location>
        <topology evidence="18 23">Multi-pass membrane protein</topology>
    </subcellularLocation>
</comment>
<feature type="binding site" evidence="20">
    <location>
        <position position="444"/>
    </location>
    <ligand>
        <name>L-glutamate</name>
        <dbReference type="ChEBI" id="CHEBI:29985"/>
    </ligand>
</feature>
<keyword evidence="14 23" id="KW-0628">Postsynaptic cell membrane</keyword>
<evidence type="ECO:0000256" key="23">
    <source>
        <dbReference type="RuleBase" id="RU367118"/>
    </source>
</evidence>
<dbReference type="PANTHER" id="PTHR18966">
    <property type="entry name" value="IONOTROPIC GLUTAMATE RECEPTOR"/>
    <property type="match status" value="1"/>
</dbReference>
<evidence type="ECO:0000256" key="11">
    <source>
        <dbReference type="ARBA" id="ARBA00023157"/>
    </source>
</evidence>
<keyword evidence="12 23" id="KW-0675">Receptor</keyword>
<evidence type="ECO:0000256" key="2">
    <source>
        <dbReference type="ARBA" id="ARBA00022475"/>
    </source>
</evidence>
<keyword evidence="2 23" id="KW-1003">Cell membrane</keyword>
<dbReference type="SUPFAM" id="SSF53822">
    <property type="entry name" value="Periplasmic binding protein-like I"/>
    <property type="match status" value="1"/>
</dbReference>
<evidence type="ECO:0000256" key="4">
    <source>
        <dbReference type="ARBA" id="ARBA00022692"/>
    </source>
</evidence>
<keyword evidence="5" id="KW-0732">Signal</keyword>
<feature type="binding site" evidence="20">
    <location>
        <position position="671"/>
    </location>
    <ligand>
        <name>L-glutamate</name>
        <dbReference type="ChEBI" id="CHEBI:29985"/>
    </ligand>
</feature>
<dbReference type="Proteomes" id="UP000694541">
    <property type="component" value="Unplaced"/>
</dbReference>
<dbReference type="Gene3D" id="1.10.287.70">
    <property type="match status" value="2"/>
</dbReference>
<dbReference type="Pfam" id="PF00060">
    <property type="entry name" value="Lig_chan"/>
    <property type="match status" value="1"/>
</dbReference>
<evidence type="ECO:0000256" key="19">
    <source>
        <dbReference type="ARBA" id="ARBA00036634"/>
    </source>
</evidence>
<comment type="similarity">
    <text evidence="23">Belongs to the glutamate-gated ion channel (TC 1.A.10.1) family.</text>
</comment>
<organism evidence="26 27">
    <name type="scientific">Accipiter nisus</name>
    <name type="common">Eurasian sparrowhawk</name>
    <dbReference type="NCBI Taxonomy" id="211598"/>
    <lineage>
        <taxon>Eukaryota</taxon>
        <taxon>Metazoa</taxon>
        <taxon>Chordata</taxon>
        <taxon>Craniata</taxon>
        <taxon>Vertebrata</taxon>
        <taxon>Euteleostomi</taxon>
        <taxon>Archelosauria</taxon>
        <taxon>Archosauria</taxon>
        <taxon>Dinosauria</taxon>
        <taxon>Saurischia</taxon>
        <taxon>Theropoda</taxon>
        <taxon>Coelurosauria</taxon>
        <taxon>Aves</taxon>
        <taxon>Neognathae</taxon>
        <taxon>Neoaves</taxon>
        <taxon>Telluraves</taxon>
        <taxon>Accipitrimorphae</taxon>
        <taxon>Accipitriformes</taxon>
        <taxon>Accipitridae</taxon>
        <taxon>Accipitrinae</taxon>
        <taxon>Accipiter</taxon>
    </lineage>
</organism>
<evidence type="ECO:0000256" key="12">
    <source>
        <dbReference type="ARBA" id="ARBA00023170"/>
    </source>
</evidence>
<dbReference type="Pfam" id="PF01094">
    <property type="entry name" value="ANF_receptor"/>
    <property type="match status" value="1"/>
</dbReference>
<feature type="binding site" evidence="20">
    <location>
        <position position="451"/>
    </location>
    <ligand>
        <name>L-glutamate</name>
        <dbReference type="ChEBI" id="CHEBI:29985"/>
    </ligand>
</feature>
<keyword evidence="7 23" id="KW-0770">Synapse</keyword>
<dbReference type="InterPro" id="IPR001508">
    <property type="entry name" value="Iono_Glu_rcpt_met"/>
</dbReference>
<evidence type="ECO:0000256" key="16">
    <source>
        <dbReference type="ARBA" id="ARBA00023288"/>
    </source>
</evidence>
<dbReference type="AlphaFoldDB" id="A0A8B9NAE3"/>
<dbReference type="Gene3D" id="3.40.50.2300">
    <property type="match status" value="2"/>
</dbReference>
<dbReference type="PRINTS" id="PR00177">
    <property type="entry name" value="NMDARECEPTOR"/>
</dbReference>
<evidence type="ECO:0000256" key="21">
    <source>
        <dbReference type="PIRSR" id="PIRSR601508-2"/>
    </source>
</evidence>
<evidence type="ECO:0000256" key="9">
    <source>
        <dbReference type="ARBA" id="ARBA00023136"/>
    </source>
</evidence>
<feature type="disulfide bond" evidence="22">
    <location>
        <begin position="26"/>
        <end position="275"/>
    </location>
</feature>
<evidence type="ECO:0000256" key="1">
    <source>
        <dbReference type="ARBA" id="ARBA00022448"/>
    </source>
</evidence>
<comment type="catalytic activity">
    <reaction evidence="19">
        <text>Ca(2+)(in) = Ca(2+)(out)</text>
        <dbReference type="Rhea" id="RHEA:29671"/>
        <dbReference type="ChEBI" id="CHEBI:29108"/>
    </reaction>
</comment>
<feature type="transmembrane region" description="Helical" evidence="23">
    <location>
        <begin position="570"/>
        <end position="592"/>
    </location>
</feature>
<feature type="site" description="Interaction with the cone snail toxin Con-ikot-ikot" evidence="21">
    <location>
        <position position="718"/>
    </location>
</feature>
<dbReference type="SUPFAM" id="SSF81324">
    <property type="entry name" value="Voltage-gated potassium channels"/>
    <property type="match status" value="1"/>
</dbReference>
<keyword evidence="4 23" id="KW-0812">Transmembrane</keyword>
<dbReference type="InterPro" id="IPR028082">
    <property type="entry name" value="Peripla_BP_I"/>
</dbReference>
<evidence type="ECO:0000256" key="22">
    <source>
        <dbReference type="PIRSR" id="PIRSR601508-3"/>
    </source>
</evidence>
<keyword evidence="15 23" id="KW-1071">Ligand-gated ion channel</keyword>
<dbReference type="Gene3D" id="3.40.190.10">
    <property type="entry name" value="Periplasmic binding protein-like II"/>
    <property type="match status" value="2"/>
</dbReference>
<feature type="site" description="Interaction with the cone snail toxin Con-ikot-ikot" evidence="21">
    <location>
        <position position="626"/>
    </location>
</feature>
<dbReference type="InterPro" id="IPR019594">
    <property type="entry name" value="Glu/Gly-bd"/>
</dbReference>
<dbReference type="InterPro" id="IPR015683">
    <property type="entry name" value="Ionotropic_Glu_rcpt"/>
</dbReference>
<dbReference type="FunFam" id="3.40.190.10:FF:000001">
    <property type="entry name" value="Glutamate receptor ionotropic, kainate 2"/>
    <property type="match status" value="1"/>
</dbReference>
<sequence>HNTIFQYLFIFLILPPNCFSFFFLVCSQFSRGVFAIFGFYDKKSVNTITSFCGTLHVSFITPSFPTDGTHPFVIQMRPDLKGALLSLIEYYQWTKFAYLYDSDRGLSTLQAVLDSAAEKKWQVTAINVGNINNDRKDETYRSLFQDLEVKKERRVILDCERDKVNDIVITIGKHVKGYHYIIANLGFTDGDLSKIQFGGANVSGFQIVDYDDPLVSKFIQRWSTLEEKEYPGAHTSTIKYTSALTYDAVQVMTEAFRNLRKQRIEISRRGNAGDCLANPAVPWGHGVEIERALKQVQVEGLTGNIKFDQNGKRINFTINIMELKSTGPRKIGYWSEVDKMVVNPLDGPLGNESSGLENKTIIVTTILESPYVMMKKNHEMLEGNDRYEGYCVDLATEIAKHCGFKYKLTIVGDGKYGARDADTKIWNGMVGELVYGKADIAIAPLTITLVREEVIDFSKPFMSLGISIMIKKPQKSKPGVFSFLDPLAYEIWMCIVFAYIGVSVVLFLVSRFSPYEWHTEEFEDGRETQTNESTNEFGIFNSLWFSLGAFMQQGCDISPRSLSGRIVGGVWWFFTLIIISSYTANLAAFLTVERMVSPIESAEDLSKQTEIAYGTLDSGSTKEFFRRSKIAVFDKMWTYMKSAEPSVFVRTTAEGVARVRKSKGKYAYLLESTMNEYIEQRKPCDTMKVGGNLDSKGYGIATPKGSSLRTPVNLAVLKLSEQGVLDKLKNKWWYDKGECGAKDSGSKEKTSALSLSNVAGVFYILVGGLGLAMLVALIEFCYKSRAEAKRMKVAKNAQNINPTSSQNSQNFATYKEGYNVYGIESVKI</sequence>
<evidence type="ECO:0000256" key="13">
    <source>
        <dbReference type="ARBA" id="ARBA00023180"/>
    </source>
</evidence>
<keyword evidence="3" id="KW-0597">Phosphoprotein</keyword>
<keyword evidence="16" id="KW-0449">Lipoprotein</keyword>
<evidence type="ECO:0000256" key="7">
    <source>
        <dbReference type="ARBA" id="ARBA00023018"/>
    </source>
</evidence>
<evidence type="ECO:0000256" key="6">
    <source>
        <dbReference type="ARBA" id="ARBA00022989"/>
    </source>
</evidence>
<feature type="binding site" evidence="20">
    <location>
        <position position="620"/>
    </location>
    <ligand>
        <name>L-glutamate</name>
        <dbReference type="ChEBI" id="CHEBI:29985"/>
    </ligand>
</feature>
<evidence type="ECO:0000259" key="24">
    <source>
        <dbReference type="SMART" id="SM00079"/>
    </source>
</evidence>
<feature type="domain" description="Ionotropic glutamate receptor C-terminal" evidence="24">
    <location>
        <begin position="360"/>
        <end position="735"/>
    </location>
</feature>
<dbReference type="SMART" id="SM00918">
    <property type="entry name" value="Lig_chan-Glu_bd"/>
    <property type="match status" value="1"/>
</dbReference>
<feature type="binding site" evidence="20">
    <location>
        <position position="621"/>
    </location>
    <ligand>
        <name>L-glutamate</name>
        <dbReference type="ChEBI" id="CHEBI:29985"/>
    </ligand>
</feature>
<keyword evidence="10" id="KW-0564">Palmitate</keyword>
<proteinExistence type="inferred from homology"/>
<dbReference type="FunFam" id="3.40.190.10:FF:000666">
    <property type="entry name" value="Glutamate receptor, ionotropic, AMPA 2a"/>
    <property type="match status" value="1"/>
</dbReference>
<evidence type="ECO:0000256" key="3">
    <source>
        <dbReference type="ARBA" id="ARBA00022553"/>
    </source>
</evidence>
<feature type="transmembrane region" description="Helical" evidence="23">
    <location>
        <begin position="487"/>
        <end position="509"/>
    </location>
</feature>
<feature type="site" description="Interaction with the cone snail toxin Con-ikot-ikot" evidence="21">
    <location>
        <position position="419"/>
    </location>
</feature>
<feature type="domain" description="Ionotropic glutamate receptor L-glutamate and glycine-binding" evidence="25">
    <location>
        <begin position="370"/>
        <end position="435"/>
    </location>
</feature>
<dbReference type="InterPro" id="IPR001320">
    <property type="entry name" value="Iontro_rcpt_C"/>
</dbReference>
<dbReference type="FunFam" id="1.10.287.70:FF:000099">
    <property type="entry name" value="glutamate receptor 2 isoform X1"/>
    <property type="match status" value="1"/>
</dbReference>
<name>A0A8B9NAE3_9AVES</name>
<dbReference type="SUPFAM" id="SSF53850">
    <property type="entry name" value="Periplasmic binding protein-like II"/>
    <property type="match status" value="1"/>
</dbReference>
<dbReference type="FunFam" id="3.40.50.2300:FF:000004">
    <property type="entry name" value="Glutamate receptor, ionotropic, AMPA 2"/>
    <property type="match status" value="1"/>
</dbReference>
<dbReference type="InterPro" id="IPR001828">
    <property type="entry name" value="ANF_lig-bd_rcpt"/>
</dbReference>
<accession>A0A8B9NAE3</accession>
<keyword evidence="6 23" id="KW-1133">Transmembrane helix</keyword>
<evidence type="ECO:0000256" key="14">
    <source>
        <dbReference type="ARBA" id="ARBA00023257"/>
    </source>
</evidence>
<evidence type="ECO:0000259" key="25">
    <source>
        <dbReference type="SMART" id="SM00918"/>
    </source>
</evidence>